<dbReference type="KEGG" id="smic:SmB9_22980"/>
<evidence type="ECO:0000313" key="5">
    <source>
        <dbReference type="Proteomes" id="UP000276029"/>
    </source>
</evidence>
<dbReference type="EMBL" id="AP018711">
    <property type="protein sequence ID" value="BBE34640.1"/>
    <property type="molecule type" value="Genomic_DNA"/>
</dbReference>
<dbReference type="EMBL" id="RBWX01000007">
    <property type="protein sequence ID" value="RKS91659.1"/>
    <property type="molecule type" value="Genomic_DNA"/>
</dbReference>
<dbReference type="AlphaFoldDB" id="A0AAD1D6F9"/>
<dbReference type="RefSeq" id="WP_121048088.1">
    <property type="nucleotide sequence ID" value="NZ_AP018711.1"/>
</dbReference>
<dbReference type="Proteomes" id="UP000275727">
    <property type="component" value="Chromosome"/>
</dbReference>
<evidence type="ECO:0000313" key="4">
    <source>
        <dbReference type="Proteomes" id="UP000275727"/>
    </source>
</evidence>
<accession>A0AAD1D6F9</accession>
<feature type="signal peptide" evidence="1">
    <location>
        <begin position="1"/>
        <end position="22"/>
    </location>
</feature>
<dbReference type="Proteomes" id="UP000276029">
    <property type="component" value="Unassembled WGS sequence"/>
</dbReference>
<organism evidence="2 4">
    <name type="scientific">Sphingosinicella microcystinivorans</name>
    <dbReference type="NCBI Taxonomy" id="335406"/>
    <lineage>
        <taxon>Bacteria</taxon>
        <taxon>Pseudomonadati</taxon>
        <taxon>Pseudomonadota</taxon>
        <taxon>Alphaproteobacteria</taxon>
        <taxon>Sphingomonadales</taxon>
        <taxon>Sphingosinicellaceae</taxon>
        <taxon>Sphingosinicella</taxon>
    </lineage>
</organism>
<gene>
    <name evidence="3" type="ORF">DFR51_1225</name>
    <name evidence="2" type="ORF">SmB9_22980</name>
</gene>
<keyword evidence="5" id="KW-1185">Reference proteome</keyword>
<name>A0AAD1D6F9_SPHMI</name>
<reference evidence="3 5" key="2">
    <citation type="submission" date="2018-10" db="EMBL/GenBank/DDBJ databases">
        <title>Genomic Encyclopedia of Type Strains, Phase IV (KMG-IV): sequencing the most valuable type-strain genomes for metagenomic binning, comparative biology and taxonomic classification.</title>
        <authorList>
            <person name="Goeker M."/>
        </authorList>
    </citation>
    <scope>NUCLEOTIDE SEQUENCE [LARGE SCALE GENOMIC DNA]</scope>
    <source>
        <strain evidence="3 5">DSM 19791</strain>
    </source>
</reference>
<reference evidence="2 4" key="1">
    <citation type="submission" date="2018-06" db="EMBL/GenBank/DDBJ databases">
        <title>Complete Genome Sequence of the Microcystin-Degrading Bacterium Sphingosinicella microcystinivorans Strain B-9.</title>
        <authorList>
            <person name="Jin H."/>
            <person name="Nishizawa T."/>
            <person name="Guo Y."/>
            <person name="Nishizawa A."/>
            <person name="Park H."/>
            <person name="Kato H."/>
            <person name="Tsuji K."/>
            <person name="Harada K."/>
        </authorList>
    </citation>
    <scope>NUCLEOTIDE SEQUENCE [LARGE SCALE GENOMIC DNA]</scope>
    <source>
        <strain evidence="2 4">B9</strain>
    </source>
</reference>
<evidence type="ECO:0008006" key="6">
    <source>
        <dbReference type="Google" id="ProtNLM"/>
    </source>
</evidence>
<evidence type="ECO:0000313" key="3">
    <source>
        <dbReference type="EMBL" id="RKS91659.1"/>
    </source>
</evidence>
<evidence type="ECO:0000256" key="1">
    <source>
        <dbReference type="SAM" id="SignalP"/>
    </source>
</evidence>
<proteinExistence type="predicted"/>
<keyword evidence="1" id="KW-0732">Signal</keyword>
<evidence type="ECO:0000313" key="2">
    <source>
        <dbReference type="EMBL" id="BBE34640.1"/>
    </source>
</evidence>
<protein>
    <recommendedName>
        <fullName evidence="6">Beta/gamma crystallin</fullName>
    </recommendedName>
</protein>
<feature type="chain" id="PRO_5042218041" description="Beta/gamma crystallin" evidence="1">
    <location>
        <begin position="23"/>
        <end position="127"/>
    </location>
</feature>
<sequence length="127" mass="13189">MSALRVYGLIGLFALSGAAASAQPLKGVYVLPDAFEIGLTLSKVKMPAGTMLRQVESDSKLKVCSEAITVFQLGIPYGRACLFDDDGDGTFDRVAGSSLAGPKRLKAPLPYHAVEISSGGAQSSKAP</sequence>